<name>A0AAV4PX92_CAEEX</name>
<comment type="caution">
    <text evidence="1">The sequence shown here is derived from an EMBL/GenBank/DDBJ whole genome shotgun (WGS) entry which is preliminary data.</text>
</comment>
<protein>
    <submittedName>
        <fullName evidence="1">Uncharacterized protein</fullName>
    </submittedName>
</protein>
<organism evidence="1 2">
    <name type="scientific">Caerostris extrusa</name>
    <name type="common">Bark spider</name>
    <name type="synonym">Caerostris bankana</name>
    <dbReference type="NCBI Taxonomy" id="172846"/>
    <lineage>
        <taxon>Eukaryota</taxon>
        <taxon>Metazoa</taxon>
        <taxon>Ecdysozoa</taxon>
        <taxon>Arthropoda</taxon>
        <taxon>Chelicerata</taxon>
        <taxon>Arachnida</taxon>
        <taxon>Araneae</taxon>
        <taxon>Araneomorphae</taxon>
        <taxon>Entelegynae</taxon>
        <taxon>Araneoidea</taxon>
        <taxon>Araneidae</taxon>
        <taxon>Caerostris</taxon>
    </lineage>
</organism>
<evidence type="ECO:0000313" key="2">
    <source>
        <dbReference type="Proteomes" id="UP001054945"/>
    </source>
</evidence>
<gene>
    <name evidence="1" type="ORF">CEXT_755371</name>
</gene>
<accession>A0AAV4PX92</accession>
<dbReference type="Proteomes" id="UP001054945">
    <property type="component" value="Unassembled WGS sequence"/>
</dbReference>
<dbReference type="AlphaFoldDB" id="A0AAV4PX92"/>
<proteinExistence type="predicted"/>
<reference evidence="1 2" key="1">
    <citation type="submission" date="2021-06" db="EMBL/GenBank/DDBJ databases">
        <title>Caerostris extrusa draft genome.</title>
        <authorList>
            <person name="Kono N."/>
            <person name="Arakawa K."/>
        </authorList>
    </citation>
    <scope>NUCLEOTIDE SEQUENCE [LARGE SCALE GENOMIC DNA]</scope>
</reference>
<sequence>MLRLHPDKRKEADSFHYHHFHMAGPVERCNETHELFLAQTDPLNPFSLNKVLGFSIHCFGIDAGIIFVAFGCPGHNSCVSFSNSPVKPFELKQGTGVFRFIGSESMLV</sequence>
<dbReference type="EMBL" id="BPLR01005240">
    <property type="protein sequence ID" value="GIY00936.1"/>
    <property type="molecule type" value="Genomic_DNA"/>
</dbReference>
<keyword evidence="2" id="KW-1185">Reference proteome</keyword>
<evidence type="ECO:0000313" key="1">
    <source>
        <dbReference type="EMBL" id="GIY00936.1"/>
    </source>
</evidence>